<dbReference type="RefSeq" id="WP_059175514.1">
    <property type="nucleotide sequence ID" value="NZ_BCNO01000001.1"/>
</dbReference>
<accession>A0A0U9HLM7</accession>
<gene>
    <name evidence="1" type="ORF">TAGGR_1199</name>
</gene>
<dbReference type="InterPro" id="IPR036069">
    <property type="entry name" value="DUF34/NIF3_sf"/>
</dbReference>
<dbReference type="SUPFAM" id="SSF102705">
    <property type="entry name" value="NIF3 (NGG1p interacting factor 3)-like"/>
    <property type="match status" value="1"/>
</dbReference>
<dbReference type="AlphaFoldDB" id="A0A0U9HLM7"/>
<evidence type="ECO:0000313" key="1">
    <source>
        <dbReference type="EMBL" id="GAQ94030.1"/>
    </source>
</evidence>
<keyword evidence="2" id="KW-1185">Reference proteome</keyword>
<dbReference type="GO" id="GO:0016787">
    <property type="term" value="F:hydrolase activity"/>
    <property type="evidence" value="ECO:0007669"/>
    <property type="project" value="UniProtKB-KW"/>
</dbReference>
<dbReference type="EMBL" id="BCNO01000001">
    <property type="protein sequence ID" value="GAQ94030.1"/>
    <property type="molecule type" value="Genomic_DNA"/>
</dbReference>
<dbReference type="Proteomes" id="UP000054976">
    <property type="component" value="Unassembled WGS sequence"/>
</dbReference>
<proteinExistence type="predicted"/>
<reference evidence="2" key="1">
    <citation type="submission" date="2016-01" db="EMBL/GenBank/DDBJ databases">
        <title>Draft genome sequence of Thermodesulfovibrio aggregans strain TGE-P1.</title>
        <authorList>
            <person name="Sekiguchi Y."/>
            <person name="Ohashi A."/>
            <person name="Matsuura N."/>
            <person name="Tourlousse M.D."/>
        </authorList>
    </citation>
    <scope>NUCLEOTIDE SEQUENCE [LARGE SCALE GENOMIC DNA]</scope>
    <source>
        <strain evidence="2">TGE-P1</strain>
    </source>
</reference>
<comment type="caution">
    <text evidence="1">The sequence shown here is derived from an EMBL/GenBank/DDBJ whole genome shotgun (WGS) entry which is preliminary data.</text>
</comment>
<dbReference type="OrthoDB" id="9798371at2"/>
<dbReference type="STRING" id="86166.TAGGR_1199"/>
<keyword evidence="1" id="KW-0378">Hydrolase</keyword>
<organism evidence="1 2">
    <name type="scientific">Thermodesulfovibrio aggregans</name>
    <dbReference type="NCBI Taxonomy" id="86166"/>
    <lineage>
        <taxon>Bacteria</taxon>
        <taxon>Pseudomonadati</taxon>
        <taxon>Nitrospirota</taxon>
        <taxon>Thermodesulfovibrionia</taxon>
        <taxon>Thermodesulfovibrionales</taxon>
        <taxon>Thermodesulfovibrionaceae</taxon>
        <taxon>Thermodesulfovibrio</taxon>
    </lineage>
</organism>
<sequence>MKLRELYKKAIQIGIENDPRGKDEVLKELEKRKKDYESLSEKKREFFDIESLENPYSDSRILFGTGEEEVKTIIAGIDMEVGEVVLAHTLRSNGTPVDLILAHHPEGGAYARLFAVMHMQADILGRFGVPINIAESLLERRIKEVERKLMPVNHTRAVDAARLLNIPFMCLHTPADNMVATYLQKLFDEKKPYNLEDVIDLLLEIPEYREAEKNNAGPKILIGNKERKAGKIFVDMTGGTEGAKDIFQSMALSGINTIVAMHLSEEHRKEAEKNHINVIIAGHIASDTLGLNLLLDKIIEDEDIKILECSGFRRFIRQ</sequence>
<name>A0A0U9HLM7_9BACT</name>
<evidence type="ECO:0000313" key="2">
    <source>
        <dbReference type="Proteomes" id="UP000054976"/>
    </source>
</evidence>
<protein>
    <submittedName>
        <fullName evidence="1">Putative GTP cyclohydrolase 1 type 2, NIF3 family</fullName>
    </submittedName>
</protein>